<gene>
    <name evidence="3" type="ORF">CHIRRI_LOCUS1791</name>
</gene>
<organism evidence="3 4">
    <name type="scientific">Chironomus riparius</name>
    <dbReference type="NCBI Taxonomy" id="315576"/>
    <lineage>
        <taxon>Eukaryota</taxon>
        <taxon>Metazoa</taxon>
        <taxon>Ecdysozoa</taxon>
        <taxon>Arthropoda</taxon>
        <taxon>Hexapoda</taxon>
        <taxon>Insecta</taxon>
        <taxon>Pterygota</taxon>
        <taxon>Neoptera</taxon>
        <taxon>Endopterygota</taxon>
        <taxon>Diptera</taxon>
        <taxon>Nematocera</taxon>
        <taxon>Chironomoidea</taxon>
        <taxon>Chironomidae</taxon>
        <taxon>Chironominae</taxon>
        <taxon>Chironomus</taxon>
    </lineage>
</organism>
<dbReference type="PROSITE" id="PS50222">
    <property type="entry name" value="EF_HAND_2"/>
    <property type="match status" value="2"/>
</dbReference>
<dbReference type="InterPro" id="IPR002048">
    <property type="entry name" value="EF_hand_dom"/>
</dbReference>
<dbReference type="Proteomes" id="UP001153620">
    <property type="component" value="Chromosome 1"/>
</dbReference>
<protein>
    <recommendedName>
        <fullName evidence="2">EF-hand domain-containing protein</fullName>
    </recommendedName>
</protein>
<reference evidence="3" key="2">
    <citation type="submission" date="2022-10" db="EMBL/GenBank/DDBJ databases">
        <authorList>
            <consortium name="ENA_rothamsted_submissions"/>
            <consortium name="culmorum"/>
            <person name="King R."/>
        </authorList>
    </citation>
    <scope>NUCLEOTIDE SEQUENCE</scope>
</reference>
<dbReference type="OrthoDB" id="10038259at2759"/>
<dbReference type="Gene3D" id="1.10.238.10">
    <property type="entry name" value="EF-hand"/>
    <property type="match status" value="1"/>
</dbReference>
<keyword evidence="4" id="KW-1185">Reference proteome</keyword>
<reference evidence="3" key="1">
    <citation type="submission" date="2022-01" db="EMBL/GenBank/DDBJ databases">
        <authorList>
            <person name="King R."/>
        </authorList>
    </citation>
    <scope>NUCLEOTIDE SEQUENCE</scope>
</reference>
<dbReference type="PROSITE" id="PS00018">
    <property type="entry name" value="EF_HAND_1"/>
    <property type="match status" value="3"/>
</dbReference>
<evidence type="ECO:0000259" key="2">
    <source>
        <dbReference type="PROSITE" id="PS50222"/>
    </source>
</evidence>
<dbReference type="InterPro" id="IPR011992">
    <property type="entry name" value="EF-hand-dom_pair"/>
</dbReference>
<evidence type="ECO:0000313" key="3">
    <source>
        <dbReference type="EMBL" id="CAG9798813.1"/>
    </source>
</evidence>
<name>A0A9N9WNI0_9DIPT</name>
<dbReference type="InterPro" id="IPR018247">
    <property type="entry name" value="EF_Hand_1_Ca_BS"/>
</dbReference>
<dbReference type="GO" id="GO:0005509">
    <property type="term" value="F:calcium ion binding"/>
    <property type="evidence" value="ECO:0007669"/>
    <property type="project" value="InterPro"/>
</dbReference>
<feature type="domain" description="EF-hand" evidence="2">
    <location>
        <begin position="104"/>
        <end position="139"/>
    </location>
</feature>
<dbReference type="AlphaFoldDB" id="A0A9N9WNI0"/>
<proteinExistence type="predicted"/>
<dbReference type="EMBL" id="OU895877">
    <property type="protein sequence ID" value="CAG9798813.1"/>
    <property type="molecule type" value="Genomic_DNA"/>
</dbReference>
<sequence>MSEKNYTWDKRIEFIVRYMYDIDNNGFLDQKDFDCMALRATIIEGKGDCSEKRLQEYQHMMRSLWEELSDIADFDKDGMITTDEFKEAVRKTCVGKKYGEFPKAMKAFIEANFKIMDINSDGVIGIEEFRYNAIQRLATDDVKVVDDAFNALLNEKDKANGGLTLDRYQDLYGDYLGKSEHNPAVYLFGPLCTGED</sequence>
<accession>A0A9N9WNI0</accession>
<dbReference type="SMART" id="SM00054">
    <property type="entry name" value="EFh"/>
    <property type="match status" value="2"/>
</dbReference>
<evidence type="ECO:0000313" key="4">
    <source>
        <dbReference type="Proteomes" id="UP001153620"/>
    </source>
</evidence>
<dbReference type="SUPFAM" id="SSF47473">
    <property type="entry name" value="EF-hand"/>
    <property type="match status" value="1"/>
</dbReference>
<evidence type="ECO:0000256" key="1">
    <source>
        <dbReference type="ARBA" id="ARBA00022837"/>
    </source>
</evidence>
<dbReference type="Pfam" id="PF13499">
    <property type="entry name" value="EF-hand_7"/>
    <property type="match status" value="1"/>
</dbReference>
<feature type="domain" description="EF-hand" evidence="2">
    <location>
        <begin position="60"/>
        <end position="95"/>
    </location>
</feature>
<keyword evidence="1" id="KW-0106">Calcium</keyword>